<accession>A0AAV9BBT3</accession>
<reference evidence="2" key="1">
    <citation type="journal article" date="2023" name="Nat. Commun.">
        <title>Diploid and tetraploid genomes of Acorus and the evolution of monocots.</title>
        <authorList>
            <person name="Ma L."/>
            <person name="Liu K.W."/>
            <person name="Li Z."/>
            <person name="Hsiao Y.Y."/>
            <person name="Qi Y."/>
            <person name="Fu T."/>
            <person name="Tang G.D."/>
            <person name="Zhang D."/>
            <person name="Sun W.H."/>
            <person name="Liu D.K."/>
            <person name="Li Y."/>
            <person name="Chen G.Z."/>
            <person name="Liu X.D."/>
            <person name="Liao X.Y."/>
            <person name="Jiang Y.T."/>
            <person name="Yu X."/>
            <person name="Hao Y."/>
            <person name="Huang J."/>
            <person name="Zhao X.W."/>
            <person name="Ke S."/>
            <person name="Chen Y.Y."/>
            <person name="Wu W.L."/>
            <person name="Hsu J.L."/>
            <person name="Lin Y.F."/>
            <person name="Huang M.D."/>
            <person name="Li C.Y."/>
            <person name="Huang L."/>
            <person name="Wang Z.W."/>
            <person name="Zhao X."/>
            <person name="Zhong W.Y."/>
            <person name="Peng D.H."/>
            <person name="Ahmad S."/>
            <person name="Lan S."/>
            <person name="Zhang J.S."/>
            <person name="Tsai W.C."/>
            <person name="Van de Peer Y."/>
            <person name="Liu Z.J."/>
        </authorList>
    </citation>
    <scope>NUCLEOTIDE SEQUENCE</scope>
    <source>
        <strain evidence="2">SCP</strain>
    </source>
</reference>
<name>A0AAV9BBT3_ACOGR</name>
<dbReference type="Proteomes" id="UP001179952">
    <property type="component" value="Unassembled WGS sequence"/>
</dbReference>
<reference evidence="2" key="2">
    <citation type="submission" date="2023-06" db="EMBL/GenBank/DDBJ databases">
        <authorList>
            <person name="Ma L."/>
            <person name="Liu K.-W."/>
            <person name="Li Z."/>
            <person name="Hsiao Y.-Y."/>
            <person name="Qi Y."/>
            <person name="Fu T."/>
            <person name="Tang G."/>
            <person name="Zhang D."/>
            <person name="Sun W.-H."/>
            <person name="Liu D.-K."/>
            <person name="Li Y."/>
            <person name="Chen G.-Z."/>
            <person name="Liu X.-D."/>
            <person name="Liao X.-Y."/>
            <person name="Jiang Y.-T."/>
            <person name="Yu X."/>
            <person name="Hao Y."/>
            <person name="Huang J."/>
            <person name="Zhao X.-W."/>
            <person name="Ke S."/>
            <person name="Chen Y.-Y."/>
            <person name="Wu W.-L."/>
            <person name="Hsu J.-L."/>
            <person name="Lin Y.-F."/>
            <person name="Huang M.-D."/>
            <person name="Li C.-Y."/>
            <person name="Huang L."/>
            <person name="Wang Z.-W."/>
            <person name="Zhao X."/>
            <person name="Zhong W.-Y."/>
            <person name="Peng D.-H."/>
            <person name="Ahmad S."/>
            <person name="Lan S."/>
            <person name="Zhang J.-S."/>
            <person name="Tsai W.-C."/>
            <person name="Van De Peer Y."/>
            <person name="Liu Z.-J."/>
        </authorList>
    </citation>
    <scope>NUCLEOTIDE SEQUENCE</scope>
    <source>
        <strain evidence="2">SCP</strain>
        <tissue evidence="2">Leaves</tissue>
    </source>
</reference>
<evidence type="ECO:0000313" key="3">
    <source>
        <dbReference type="Proteomes" id="UP001179952"/>
    </source>
</evidence>
<feature type="compositionally biased region" description="Pro residues" evidence="1">
    <location>
        <begin position="59"/>
        <end position="72"/>
    </location>
</feature>
<organism evidence="2 3">
    <name type="scientific">Acorus gramineus</name>
    <name type="common">Dwarf sweet flag</name>
    <dbReference type="NCBI Taxonomy" id="55184"/>
    <lineage>
        <taxon>Eukaryota</taxon>
        <taxon>Viridiplantae</taxon>
        <taxon>Streptophyta</taxon>
        <taxon>Embryophyta</taxon>
        <taxon>Tracheophyta</taxon>
        <taxon>Spermatophyta</taxon>
        <taxon>Magnoliopsida</taxon>
        <taxon>Liliopsida</taxon>
        <taxon>Acoraceae</taxon>
        <taxon>Acorus</taxon>
    </lineage>
</organism>
<evidence type="ECO:0000256" key="1">
    <source>
        <dbReference type="SAM" id="MobiDB-lite"/>
    </source>
</evidence>
<sequence length="81" mass="8798">MILNIVNVLGGVIPTNPTSIPIVFGEGTIGKSETKGRVTRGRDRQVDGKVEEKTFIPIRLPPPRLSPSPSPPLLLFSPNKR</sequence>
<comment type="caution">
    <text evidence="2">The sequence shown here is derived from an EMBL/GenBank/DDBJ whole genome shotgun (WGS) entry which is preliminary data.</text>
</comment>
<evidence type="ECO:0000313" key="2">
    <source>
        <dbReference type="EMBL" id="KAK1273920.1"/>
    </source>
</evidence>
<gene>
    <name evidence="2" type="ORF">QJS04_geneDACA012371</name>
</gene>
<keyword evidence="3" id="KW-1185">Reference proteome</keyword>
<proteinExistence type="predicted"/>
<dbReference type="AlphaFoldDB" id="A0AAV9BBT3"/>
<feature type="region of interest" description="Disordered" evidence="1">
    <location>
        <begin position="59"/>
        <end position="81"/>
    </location>
</feature>
<protein>
    <submittedName>
        <fullName evidence="2">Uncharacterized protein</fullName>
    </submittedName>
</protein>
<dbReference type="EMBL" id="JAUJYN010000004">
    <property type="protein sequence ID" value="KAK1273920.1"/>
    <property type="molecule type" value="Genomic_DNA"/>
</dbReference>